<name>W9YGF8_9EURO</name>
<dbReference type="GO" id="GO:0000045">
    <property type="term" value="P:autophagosome assembly"/>
    <property type="evidence" value="ECO:0007669"/>
    <property type="project" value="TreeGrafter"/>
</dbReference>
<evidence type="ECO:0000313" key="10">
    <source>
        <dbReference type="Proteomes" id="UP000019478"/>
    </source>
</evidence>
<comment type="caution">
    <text evidence="9">The sequence shown here is derived from an EMBL/GenBank/DDBJ whole genome shotgun (WGS) entry which is preliminary data.</text>
</comment>
<feature type="compositionally biased region" description="Basic and acidic residues" evidence="8">
    <location>
        <begin position="51"/>
        <end position="72"/>
    </location>
</feature>
<evidence type="ECO:0000313" key="9">
    <source>
        <dbReference type="EMBL" id="EXJ81349.1"/>
    </source>
</evidence>
<dbReference type="PANTHER" id="PTHR14957:SF1">
    <property type="entry name" value="UBIQUITIN-LIKE-CONJUGATING ENZYME ATG10"/>
    <property type="match status" value="1"/>
</dbReference>
<gene>
    <name evidence="9" type="ORF">A1O3_07639</name>
</gene>
<evidence type="ECO:0000256" key="8">
    <source>
        <dbReference type="SAM" id="MobiDB-lite"/>
    </source>
</evidence>
<feature type="region of interest" description="Disordered" evidence="8">
    <location>
        <begin position="51"/>
        <end position="75"/>
    </location>
</feature>
<dbReference type="AlphaFoldDB" id="W9YGF8"/>
<dbReference type="InterPro" id="IPR007135">
    <property type="entry name" value="Atg3/Atg10"/>
</dbReference>
<dbReference type="GO" id="GO:0000422">
    <property type="term" value="P:autophagy of mitochondrion"/>
    <property type="evidence" value="ECO:0007669"/>
    <property type="project" value="TreeGrafter"/>
</dbReference>
<keyword evidence="4" id="KW-0833">Ubl conjugation pathway</keyword>
<evidence type="ECO:0000256" key="1">
    <source>
        <dbReference type="ARBA" id="ARBA00005696"/>
    </source>
</evidence>
<dbReference type="GO" id="GO:0005829">
    <property type="term" value="C:cytosol"/>
    <property type="evidence" value="ECO:0007669"/>
    <property type="project" value="TreeGrafter"/>
</dbReference>
<reference evidence="9 10" key="1">
    <citation type="submission" date="2013-03" db="EMBL/GenBank/DDBJ databases">
        <title>The Genome Sequence of Capronia epimyces CBS 606.96.</title>
        <authorList>
            <consortium name="The Broad Institute Genomics Platform"/>
            <person name="Cuomo C."/>
            <person name="de Hoog S."/>
            <person name="Gorbushina A."/>
            <person name="Walker B."/>
            <person name="Young S.K."/>
            <person name="Zeng Q."/>
            <person name="Gargeya S."/>
            <person name="Fitzgerald M."/>
            <person name="Haas B."/>
            <person name="Abouelleil A."/>
            <person name="Allen A.W."/>
            <person name="Alvarado L."/>
            <person name="Arachchi H.M."/>
            <person name="Berlin A.M."/>
            <person name="Chapman S.B."/>
            <person name="Gainer-Dewar J."/>
            <person name="Goldberg J."/>
            <person name="Griggs A."/>
            <person name="Gujja S."/>
            <person name="Hansen M."/>
            <person name="Howarth C."/>
            <person name="Imamovic A."/>
            <person name="Ireland A."/>
            <person name="Larimer J."/>
            <person name="McCowan C."/>
            <person name="Murphy C."/>
            <person name="Pearson M."/>
            <person name="Poon T.W."/>
            <person name="Priest M."/>
            <person name="Roberts A."/>
            <person name="Saif S."/>
            <person name="Shea T."/>
            <person name="Sisk P."/>
            <person name="Sykes S."/>
            <person name="Wortman J."/>
            <person name="Nusbaum C."/>
            <person name="Birren B."/>
        </authorList>
    </citation>
    <scope>NUCLEOTIDE SEQUENCE [LARGE SCALE GENOMIC DNA]</scope>
    <source>
        <strain evidence="9 10">CBS 606.96</strain>
    </source>
</reference>
<evidence type="ECO:0000256" key="3">
    <source>
        <dbReference type="ARBA" id="ARBA00022679"/>
    </source>
</evidence>
<dbReference type="Pfam" id="PF03987">
    <property type="entry name" value="Autophagy_act_C"/>
    <property type="match status" value="1"/>
</dbReference>
<dbReference type="GO" id="GO:0061651">
    <property type="term" value="F:Atg12 conjugating enzyme activity"/>
    <property type="evidence" value="ECO:0007669"/>
    <property type="project" value="TreeGrafter"/>
</dbReference>
<evidence type="ECO:0000256" key="5">
    <source>
        <dbReference type="ARBA" id="ARBA00022927"/>
    </source>
</evidence>
<accession>W9YGF8</accession>
<dbReference type="STRING" id="1182542.W9YGF8"/>
<keyword evidence="3" id="KW-0808">Transferase</keyword>
<dbReference type="GO" id="GO:0032446">
    <property type="term" value="P:protein modification by small protein conjugation"/>
    <property type="evidence" value="ECO:0007669"/>
    <property type="project" value="TreeGrafter"/>
</dbReference>
<dbReference type="RefSeq" id="XP_007735937.1">
    <property type="nucleotide sequence ID" value="XM_007737747.1"/>
</dbReference>
<keyword evidence="5" id="KW-0653">Protein transport</keyword>
<dbReference type="eggNOG" id="KOG4741">
    <property type="taxonomic scope" value="Eukaryota"/>
</dbReference>
<evidence type="ECO:0000256" key="4">
    <source>
        <dbReference type="ARBA" id="ARBA00022786"/>
    </source>
</evidence>
<keyword evidence="10" id="KW-1185">Reference proteome</keyword>
<proteinExistence type="inferred from homology"/>
<keyword evidence="6" id="KW-0072">Autophagy</keyword>
<protein>
    <recommendedName>
        <fullName evidence="2">Ubiquitin-like-conjugating enzyme ATG10</fullName>
    </recommendedName>
    <alternativeName>
        <fullName evidence="7">Autophagy-related protein 10</fullName>
    </alternativeName>
</protein>
<feature type="non-terminal residue" evidence="9">
    <location>
        <position position="214"/>
    </location>
</feature>
<dbReference type="GO" id="GO:0015031">
    <property type="term" value="P:protein transport"/>
    <property type="evidence" value="ECO:0007669"/>
    <property type="project" value="UniProtKB-KW"/>
</dbReference>
<dbReference type="Gene3D" id="3.30.1460.50">
    <property type="match status" value="1"/>
</dbReference>
<evidence type="ECO:0000256" key="7">
    <source>
        <dbReference type="ARBA" id="ARBA00029833"/>
    </source>
</evidence>
<dbReference type="PANTHER" id="PTHR14957">
    <property type="entry name" value="UBIQUITIN-LIKE-CONJUGATING ENZYME ATG10"/>
    <property type="match status" value="1"/>
</dbReference>
<sequence>MAALQAFPSISEAEFAEACQALESRALDRLDGTDWLSVRWSGEDLFIKQRRRAMDSGQDGRNENPDEARSEENMDNVEDACPETLVPNRHGFDSFSIDFSVTLSPTYCVPVLWFSRQPNADEKAFSLEQVYSQLVPHTLHAPLQSVGVMGGISTAHHPISDRPTFFIHPCNTQEALSVLRSDHALTPEGYLILWLGLVGTSVGLHVPSKIFETE</sequence>
<evidence type="ECO:0000256" key="6">
    <source>
        <dbReference type="ARBA" id="ARBA00023006"/>
    </source>
</evidence>
<dbReference type="HOGENOM" id="CLU_072332_0_2_1"/>
<keyword evidence="5" id="KW-0813">Transport</keyword>
<dbReference type="Proteomes" id="UP000019478">
    <property type="component" value="Unassembled WGS sequence"/>
</dbReference>
<evidence type="ECO:0000256" key="2">
    <source>
        <dbReference type="ARBA" id="ARBA00021099"/>
    </source>
</evidence>
<dbReference type="OrthoDB" id="4089664at2759"/>
<dbReference type="EMBL" id="AMGY01000006">
    <property type="protein sequence ID" value="EXJ81349.1"/>
    <property type="molecule type" value="Genomic_DNA"/>
</dbReference>
<comment type="similarity">
    <text evidence="1">Belongs to the ATG10 family.</text>
</comment>
<dbReference type="GeneID" id="19171737"/>
<organism evidence="9 10">
    <name type="scientific">Capronia epimyces CBS 606.96</name>
    <dbReference type="NCBI Taxonomy" id="1182542"/>
    <lineage>
        <taxon>Eukaryota</taxon>
        <taxon>Fungi</taxon>
        <taxon>Dikarya</taxon>
        <taxon>Ascomycota</taxon>
        <taxon>Pezizomycotina</taxon>
        <taxon>Eurotiomycetes</taxon>
        <taxon>Chaetothyriomycetidae</taxon>
        <taxon>Chaetothyriales</taxon>
        <taxon>Herpotrichiellaceae</taxon>
        <taxon>Capronia</taxon>
    </lineage>
</organism>